<evidence type="ECO:0000313" key="2">
    <source>
        <dbReference type="Proteomes" id="UP000480222"/>
    </source>
</evidence>
<name>A0A811G5A0_CORDP</name>
<dbReference type="EMBL" id="CADDAV010000026">
    <property type="protein sequence ID" value="CAB0618668.1"/>
    <property type="molecule type" value="Genomic_DNA"/>
</dbReference>
<reference evidence="1 2" key="1">
    <citation type="submission" date="2020-02" db="EMBL/GenBank/DDBJ databases">
        <authorList>
            <person name="Brisse S."/>
        </authorList>
    </citation>
    <scope>NUCLEOTIDE SEQUENCE [LARGE SCALE GENOMIC DNA]</scope>
    <source>
        <strain evidence="1">CIP107547</strain>
    </source>
</reference>
<comment type="caution">
    <text evidence="1">The sequence shown here is derived from an EMBL/GenBank/DDBJ whole genome shotgun (WGS) entry which is preliminary data.</text>
</comment>
<organism evidence="1 2">
    <name type="scientific">Corynebacterium diphtheriae</name>
    <dbReference type="NCBI Taxonomy" id="1717"/>
    <lineage>
        <taxon>Bacteria</taxon>
        <taxon>Bacillati</taxon>
        <taxon>Actinomycetota</taxon>
        <taxon>Actinomycetes</taxon>
        <taxon>Mycobacteriales</taxon>
        <taxon>Corynebacteriaceae</taxon>
        <taxon>Corynebacterium</taxon>
    </lineage>
</organism>
<sequence length="58" mass="6315">MAMTFDRVGVFECISVGCQRGGEGLRAGVLFIKQFKDIEIGINCFSHLLCLSAYISVA</sequence>
<accession>A0A811G5A0</accession>
<evidence type="ECO:0000313" key="1">
    <source>
        <dbReference type="EMBL" id="CAB0618668.1"/>
    </source>
</evidence>
<protein>
    <submittedName>
        <fullName evidence="1">Uncharacterized protein</fullName>
    </submittedName>
</protein>
<proteinExistence type="predicted"/>
<dbReference type="Proteomes" id="UP000480222">
    <property type="component" value="Unassembled WGS sequence"/>
</dbReference>
<gene>
    <name evidence="1" type="ORF">CIP107547_02155</name>
</gene>
<dbReference type="AlphaFoldDB" id="A0A811G5A0"/>